<keyword evidence="2" id="KW-0472">Membrane</keyword>
<dbReference type="InterPro" id="IPR025390">
    <property type="entry name" value="Dsc3_C"/>
</dbReference>
<dbReference type="GeneID" id="27421387"/>
<organism evidence="4 5">
    <name type="scientific">Kalmanozyma brasiliensis (strain GHG001)</name>
    <name type="common">Yeast</name>
    <name type="synonym">Pseudozyma brasiliensis</name>
    <dbReference type="NCBI Taxonomy" id="1365824"/>
    <lineage>
        <taxon>Eukaryota</taxon>
        <taxon>Fungi</taxon>
        <taxon>Dikarya</taxon>
        <taxon>Basidiomycota</taxon>
        <taxon>Ustilaginomycotina</taxon>
        <taxon>Ustilaginomycetes</taxon>
        <taxon>Ustilaginales</taxon>
        <taxon>Ustilaginaceae</taxon>
        <taxon>Kalmanozyma</taxon>
    </lineage>
</organism>
<dbReference type="EMBL" id="KI545891">
    <property type="protein sequence ID" value="EST05542.1"/>
    <property type="molecule type" value="Genomic_DNA"/>
</dbReference>
<reference evidence="5" key="1">
    <citation type="journal article" date="2013" name="Genome Announc.">
        <title>Draft genome sequence of Pseudozyma brasiliensis sp. nov. strain GHG001, a high producer of endo-1,4-xylanase isolated from an insect pest of sugarcane.</title>
        <authorList>
            <person name="Oliveira J.V.D.C."/>
            <person name="dos Santos R.A.C."/>
            <person name="Borges T.A."/>
            <person name="Riano-Pachon D.M."/>
            <person name="Goldman G.H."/>
        </authorList>
    </citation>
    <scope>NUCLEOTIDE SEQUENCE [LARGE SCALE GENOMIC DNA]</scope>
    <source>
        <strain evidence="5">GHG001</strain>
    </source>
</reference>
<evidence type="ECO:0000256" key="2">
    <source>
        <dbReference type="SAM" id="Phobius"/>
    </source>
</evidence>
<evidence type="ECO:0000256" key="1">
    <source>
        <dbReference type="SAM" id="MobiDB-lite"/>
    </source>
</evidence>
<keyword evidence="5" id="KW-1185">Reference proteome</keyword>
<dbReference type="OrthoDB" id="2556122at2759"/>
<dbReference type="RefSeq" id="XP_016290531.1">
    <property type="nucleotide sequence ID" value="XM_016438691.1"/>
</dbReference>
<name>V5GHW0_KALBG</name>
<keyword evidence="2" id="KW-1133">Transmembrane helix</keyword>
<dbReference type="OMA" id="HASIRFR"/>
<feature type="domain" description="DSC E3 ubiquitin ligase complex subunit 3 C-terminal" evidence="3">
    <location>
        <begin position="244"/>
        <end position="334"/>
    </location>
</feature>
<sequence length="397" mass="43503">MSSAFDVQLDRGEGPSSPSLQAHVRIRPTTIRFTETDIPDVQLHLHSLVSLRPSPNSTLFDYDAETSPSDDVQLAEEVCDSLTAAGLVGDETVRSLTARLGEWMESVRGRRVRLIHSGRVLKDGVRVVGWLDEVERRRTQSVALEGQDLEDEEVEGVERRTMTIREFVEYLTTLSHPTGDGEATKSGAGKGKAREPVYYSTLVTVILRTAPVVYIQCSVGAPTTTPLIDTSSPSDDPTESARNRGFNRLLEAGLSPSEIASIRSQFRSTQTLPEYDALRADEHDAHLLELEESWMDGFHAPSSEPAEGSGVYTTLLQGLMVGFFAPPLAPLFAFRDKANPSSLGGLDAGEEGEGDDEQQWEQERVEQGQGVWSSAMQVSIVMGLVANVIMAVFRVVW</sequence>
<evidence type="ECO:0000313" key="4">
    <source>
        <dbReference type="EMBL" id="EST05542.1"/>
    </source>
</evidence>
<feature type="transmembrane region" description="Helical" evidence="2">
    <location>
        <begin position="371"/>
        <end position="393"/>
    </location>
</feature>
<dbReference type="InterPro" id="IPR045226">
    <property type="entry name" value="Dsc3"/>
</dbReference>
<dbReference type="GO" id="GO:0044695">
    <property type="term" value="C:Dsc E3 ubiquitin ligase complex"/>
    <property type="evidence" value="ECO:0007669"/>
    <property type="project" value="InterPro"/>
</dbReference>
<dbReference type="eggNOG" id="ENOG502RXWC">
    <property type="taxonomic scope" value="Eukaryota"/>
</dbReference>
<protein>
    <recommendedName>
        <fullName evidence="3">DSC E3 ubiquitin ligase complex subunit 3 C-terminal domain-containing protein</fullName>
    </recommendedName>
</protein>
<dbReference type="PANTHER" id="PTHR28049">
    <property type="entry name" value="TRANSMEMBRANE PROTEIN YOR223W"/>
    <property type="match status" value="1"/>
</dbReference>
<dbReference type="HOGENOM" id="CLU_562832_0_0_1"/>
<accession>V5GHW0</accession>
<keyword evidence="2" id="KW-0812">Transmembrane</keyword>
<dbReference type="AlphaFoldDB" id="V5GHW0"/>
<dbReference type="PANTHER" id="PTHR28049:SF1">
    <property type="entry name" value="DSC E3 UBIQUITIN LIGASE COMPLEX SUBUNIT 3"/>
    <property type="match status" value="1"/>
</dbReference>
<gene>
    <name evidence="4" type="ORF">PSEUBRA_SCAF5g02406</name>
</gene>
<feature type="region of interest" description="Disordered" evidence="1">
    <location>
        <begin position="1"/>
        <end position="21"/>
    </location>
</feature>
<dbReference type="Pfam" id="PF13373">
    <property type="entry name" value="Dsc3_C"/>
    <property type="match status" value="1"/>
</dbReference>
<evidence type="ECO:0000313" key="5">
    <source>
        <dbReference type="Proteomes" id="UP000019377"/>
    </source>
</evidence>
<evidence type="ECO:0000259" key="3">
    <source>
        <dbReference type="Pfam" id="PF13373"/>
    </source>
</evidence>
<dbReference type="Proteomes" id="UP000019377">
    <property type="component" value="Unassembled WGS sequence"/>
</dbReference>
<dbReference type="GO" id="GO:0005783">
    <property type="term" value="C:endoplasmic reticulum"/>
    <property type="evidence" value="ECO:0007669"/>
    <property type="project" value="TreeGrafter"/>
</dbReference>
<proteinExistence type="predicted"/>